<sequence>MNILFLSHTFIGNKYVVGSHHLAKQLAKQGHKVMHIPHPWSQLHQFKRGPREAFLSGEIEPNLWQFQVGGWLPSKWHTMGFSYASHSRTLAKAISQLAEENNIPHFDVCFVDDPVFQKAIQHLDCRKVIYRPTDIYTEMPKGAAYKQVEQKLIEQADHVVATSEAIVKFHQLNDQQASVLNNGFDFNHFANFTLNESDSDSSSIVKVGYVGSLDARFDTQLINSAAKALPDVEFCIHSPDLQHTLDITLPNLKHKGAVDYEVLPTILSHYDALIMPFTFTTNNKGRSPMKFFEYAATNKPMIVPDYFDDAGMPGVLCYQSPAQFIERIANLTPNTRVERDKAQLKRHCWSTKATQLLELSNALS</sequence>
<dbReference type="InterPro" id="IPR055259">
    <property type="entry name" value="YkvP/CgeB_Glyco_trans-like"/>
</dbReference>
<gene>
    <name evidence="3" type="ORF">JQC93_07630</name>
</gene>
<proteinExistence type="predicted"/>
<reference evidence="3 4" key="1">
    <citation type="submission" date="2021-02" db="EMBL/GenBank/DDBJ databases">
        <authorList>
            <person name="Park J.-S."/>
        </authorList>
    </citation>
    <scope>NUCLEOTIDE SEQUENCE [LARGE SCALE GENOMIC DNA]</scope>
    <source>
        <strain evidence="3 4">188UL20-2</strain>
    </source>
</reference>
<dbReference type="RefSeq" id="WP_205157862.1">
    <property type="nucleotide sequence ID" value="NZ_JAFEUM010000002.1"/>
</dbReference>
<dbReference type="Pfam" id="PF13524">
    <property type="entry name" value="Glyco_trans_1_2"/>
    <property type="match status" value="1"/>
</dbReference>
<evidence type="ECO:0000313" key="4">
    <source>
        <dbReference type="Proteomes" id="UP000809621"/>
    </source>
</evidence>
<feature type="domain" description="Glucuronosyltransferase GumK N-terminal" evidence="2">
    <location>
        <begin position="8"/>
        <end position="160"/>
    </location>
</feature>
<dbReference type="Gene3D" id="3.40.50.2000">
    <property type="entry name" value="Glycogen Phosphorylase B"/>
    <property type="match status" value="1"/>
</dbReference>
<accession>A0ABS2HK89</accession>
<protein>
    <recommendedName>
        <fullName evidence="5">Glycosyltransferase</fullName>
    </recommendedName>
</protein>
<organism evidence="3 4">
    <name type="scientific">Vibrio ulleungensis</name>
    <dbReference type="NCBI Taxonomy" id="2807619"/>
    <lineage>
        <taxon>Bacteria</taxon>
        <taxon>Pseudomonadati</taxon>
        <taxon>Pseudomonadota</taxon>
        <taxon>Gammaproteobacteria</taxon>
        <taxon>Vibrionales</taxon>
        <taxon>Vibrionaceae</taxon>
        <taxon>Vibrio</taxon>
    </lineage>
</organism>
<dbReference type="Pfam" id="PF22059">
    <property type="entry name" value="GumK_N"/>
    <property type="match status" value="1"/>
</dbReference>
<keyword evidence="4" id="KW-1185">Reference proteome</keyword>
<feature type="domain" description="Spore protein YkvP/CgeB glycosyl transferase-like" evidence="1">
    <location>
        <begin position="221"/>
        <end position="357"/>
    </location>
</feature>
<dbReference type="InterPro" id="IPR054299">
    <property type="entry name" value="GumK_N"/>
</dbReference>
<evidence type="ECO:0008006" key="5">
    <source>
        <dbReference type="Google" id="ProtNLM"/>
    </source>
</evidence>
<dbReference type="EMBL" id="JAFEUM010000002">
    <property type="protein sequence ID" value="MBM7036282.1"/>
    <property type="molecule type" value="Genomic_DNA"/>
</dbReference>
<dbReference type="SUPFAM" id="SSF53756">
    <property type="entry name" value="UDP-Glycosyltransferase/glycogen phosphorylase"/>
    <property type="match status" value="1"/>
</dbReference>
<dbReference type="Proteomes" id="UP000809621">
    <property type="component" value="Unassembled WGS sequence"/>
</dbReference>
<comment type="caution">
    <text evidence="3">The sequence shown here is derived from an EMBL/GenBank/DDBJ whole genome shotgun (WGS) entry which is preliminary data.</text>
</comment>
<name>A0ABS2HK89_9VIBR</name>
<evidence type="ECO:0000259" key="2">
    <source>
        <dbReference type="Pfam" id="PF22059"/>
    </source>
</evidence>
<evidence type="ECO:0000259" key="1">
    <source>
        <dbReference type="Pfam" id="PF13524"/>
    </source>
</evidence>
<dbReference type="Gene3D" id="3.40.50.11010">
    <property type="match status" value="1"/>
</dbReference>
<evidence type="ECO:0000313" key="3">
    <source>
        <dbReference type="EMBL" id="MBM7036282.1"/>
    </source>
</evidence>